<dbReference type="SUPFAM" id="SSF55008">
    <property type="entry name" value="HMA, heavy metal-associated domain"/>
    <property type="match status" value="1"/>
</dbReference>
<sequence>MNTITLHIPGISCHHCIHTINTELADMEGVKSVEASLDSKLVTVTFEPPASEDRIRDLLVEINYPAEA</sequence>
<gene>
    <name evidence="3" type="ORF">ADN00_02195</name>
</gene>
<dbReference type="PROSITE" id="PS50846">
    <property type="entry name" value="HMA_2"/>
    <property type="match status" value="1"/>
</dbReference>
<dbReference type="Proteomes" id="UP000050417">
    <property type="component" value="Unassembled WGS sequence"/>
</dbReference>
<reference evidence="3" key="1">
    <citation type="submission" date="2015-07" db="EMBL/GenBank/DDBJ databases">
        <title>Genome sequence of Ornatilinea apprima DSM 23815.</title>
        <authorList>
            <person name="Hemp J."/>
            <person name="Ward L.M."/>
            <person name="Pace L.A."/>
            <person name="Fischer W.W."/>
        </authorList>
    </citation>
    <scope>NUCLEOTIDE SEQUENCE [LARGE SCALE GENOMIC DNA]</scope>
    <source>
        <strain evidence="3">P3M-1</strain>
    </source>
</reference>
<dbReference type="InterPro" id="IPR017969">
    <property type="entry name" value="Heavy-metal-associated_CS"/>
</dbReference>
<evidence type="ECO:0000259" key="2">
    <source>
        <dbReference type="PROSITE" id="PS50846"/>
    </source>
</evidence>
<keyword evidence="1" id="KW-0479">Metal-binding</keyword>
<feature type="domain" description="HMA" evidence="2">
    <location>
        <begin position="2"/>
        <end position="67"/>
    </location>
</feature>
<dbReference type="CDD" id="cd00371">
    <property type="entry name" value="HMA"/>
    <property type="match status" value="1"/>
</dbReference>
<dbReference type="GO" id="GO:0005507">
    <property type="term" value="F:copper ion binding"/>
    <property type="evidence" value="ECO:0007669"/>
    <property type="project" value="InterPro"/>
</dbReference>
<dbReference type="Gene3D" id="3.30.70.100">
    <property type="match status" value="1"/>
</dbReference>
<organism evidence="3 4">
    <name type="scientific">Ornatilinea apprima</name>
    <dbReference type="NCBI Taxonomy" id="1134406"/>
    <lineage>
        <taxon>Bacteria</taxon>
        <taxon>Bacillati</taxon>
        <taxon>Chloroflexota</taxon>
        <taxon>Anaerolineae</taxon>
        <taxon>Anaerolineales</taxon>
        <taxon>Anaerolineaceae</taxon>
        <taxon>Ornatilinea</taxon>
    </lineage>
</organism>
<dbReference type="InterPro" id="IPR006121">
    <property type="entry name" value="HMA_dom"/>
</dbReference>
<dbReference type="STRING" id="1134406.ADN00_02195"/>
<evidence type="ECO:0000313" key="4">
    <source>
        <dbReference type="Proteomes" id="UP000050417"/>
    </source>
</evidence>
<dbReference type="RefSeq" id="WP_075061326.1">
    <property type="nucleotide sequence ID" value="NZ_LGCL01000009.1"/>
</dbReference>
<keyword evidence="4" id="KW-1185">Reference proteome</keyword>
<dbReference type="AlphaFoldDB" id="A0A0P6XC14"/>
<dbReference type="InterPro" id="IPR000428">
    <property type="entry name" value="Cu-bd"/>
</dbReference>
<comment type="caution">
    <text evidence="3">The sequence shown here is derived from an EMBL/GenBank/DDBJ whole genome shotgun (WGS) entry which is preliminary data.</text>
</comment>
<dbReference type="Pfam" id="PF00403">
    <property type="entry name" value="HMA"/>
    <property type="match status" value="1"/>
</dbReference>
<protein>
    <submittedName>
        <fullName evidence="3">Heavy metal transporter</fullName>
    </submittedName>
</protein>
<accession>A0A0P6XC14</accession>
<dbReference type="InterPro" id="IPR036163">
    <property type="entry name" value="HMA_dom_sf"/>
</dbReference>
<dbReference type="EMBL" id="LGCL01000009">
    <property type="protein sequence ID" value="KPL79795.1"/>
    <property type="molecule type" value="Genomic_DNA"/>
</dbReference>
<dbReference type="PROSITE" id="PS01047">
    <property type="entry name" value="HMA_1"/>
    <property type="match status" value="1"/>
</dbReference>
<evidence type="ECO:0000256" key="1">
    <source>
        <dbReference type="ARBA" id="ARBA00022723"/>
    </source>
</evidence>
<dbReference type="GO" id="GO:0006825">
    <property type="term" value="P:copper ion transport"/>
    <property type="evidence" value="ECO:0007669"/>
    <property type="project" value="InterPro"/>
</dbReference>
<name>A0A0P6XC14_9CHLR</name>
<dbReference type="PRINTS" id="PR00944">
    <property type="entry name" value="CUEXPORT"/>
</dbReference>
<dbReference type="OrthoDB" id="9813965at2"/>
<evidence type="ECO:0000313" key="3">
    <source>
        <dbReference type="EMBL" id="KPL79795.1"/>
    </source>
</evidence>
<proteinExistence type="predicted"/>